<feature type="domain" description="Ciliary microtubule inner protein 2A-C-like" evidence="7">
    <location>
        <begin position="31"/>
        <end position="57"/>
    </location>
</feature>
<keyword evidence="4" id="KW-0966">Cell projection</keyword>
<evidence type="ECO:0000256" key="5">
    <source>
        <dbReference type="ARBA" id="ARBA00035661"/>
    </source>
</evidence>
<dbReference type="InterPro" id="IPR018902">
    <property type="entry name" value="CMI2A-C-like_dom"/>
</dbReference>
<keyword evidence="9" id="KW-1185">Reference proteome</keyword>
<keyword evidence="3" id="KW-0206">Cytoskeleton</keyword>
<accession>A0A2P4SW06</accession>
<dbReference type="Proteomes" id="UP000237246">
    <property type="component" value="Unassembled WGS sequence"/>
</dbReference>
<evidence type="ECO:0000256" key="1">
    <source>
        <dbReference type="ARBA" id="ARBA00004430"/>
    </source>
</evidence>
<organism evidence="8 9">
    <name type="scientific">Bambusicola thoracicus</name>
    <name type="common">Chinese bamboo-partridge</name>
    <name type="synonym">Perdix thoracica</name>
    <dbReference type="NCBI Taxonomy" id="9083"/>
    <lineage>
        <taxon>Eukaryota</taxon>
        <taxon>Metazoa</taxon>
        <taxon>Chordata</taxon>
        <taxon>Craniata</taxon>
        <taxon>Vertebrata</taxon>
        <taxon>Euteleostomi</taxon>
        <taxon>Archelosauria</taxon>
        <taxon>Archosauria</taxon>
        <taxon>Dinosauria</taxon>
        <taxon>Saurischia</taxon>
        <taxon>Theropoda</taxon>
        <taxon>Coelurosauria</taxon>
        <taxon>Aves</taxon>
        <taxon>Neognathae</taxon>
        <taxon>Galloanserae</taxon>
        <taxon>Galliformes</taxon>
        <taxon>Phasianidae</taxon>
        <taxon>Perdicinae</taxon>
        <taxon>Bambusicola</taxon>
    </lineage>
</organism>
<reference evidence="8 9" key="1">
    <citation type="submission" date="2018-01" db="EMBL/GenBank/DDBJ databases">
        <title>Comparison of the Chinese Bamboo Partridge and Red Junglefowl genome sequences highlights the importance of demography in genome evolution.</title>
        <authorList>
            <person name="Tiley G.P."/>
            <person name="Kimball R.T."/>
            <person name="Braun E.L."/>
            <person name="Burleigh J.G."/>
        </authorList>
    </citation>
    <scope>NUCLEOTIDE SEQUENCE [LARGE SCALE GENOMIC DNA]</scope>
    <source>
        <strain evidence="8">RTK389</strain>
        <tissue evidence="8">Blood</tissue>
    </source>
</reference>
<keyword evidence="2" id="KW-0963">Cytoplasm</keyword>
<comment type="caution">
    <text evidence="8">The sequence shown here is derived from an EMBL/GenBank/DDBJ whole genome shotgun (WGS) entry which is preliminary data.</text>
</comment>
<dbReference type="AlphaFoldDB" id="A0A2P4SW06"/>
<dbReference type="PANTHER" id="PTHR47299">
    <property type="entry name" value="PROTEIN FAM166A"/>
    <property type="match status" value="1"/>
</dbReference>
<comment type="subcellular location">
    <subcellularLocation>
        <location evidence="1">Cytoplasm</location>
        <location evidence="1">Cytoskeleton</location>
        <location evidence="1">Cilium axoneme</location>
    </subcellularLocation>
</comment>
<evidence type="ECO:0000256" key="6">
    <source>
        <dbReference type="SAM" id="MobiDB-lite"/>
    </source>
</evidence>
<protein>
    <recommendedName>
        <fullName evidence="7">Ciliary microtubule inner protein 2A-C-like domain-containing protein</fullName>
    </recommendedName>
</protein>
<dbReference type="OrthoDB" id="2019884at2759"/>
<evidence type="ECO:0000256" key="2">
    <source>
        <dbReference type="ARBA" id="ARBA00022490"/>
    </source>
</evidence>
<dbReference type="EMBL" id="PPHD01019936">
    <property type="protein sequence ID" value="POI28307.1"/>
    <property type="molecule type" value="Genomic_DNA"/>
</dbReference>
<evidence type="ECO:0000259" key="7">
    <source>
        <dbReference type="Pfam" id="PF10629"/>
    </source>
</evidence>
<gene>
    <name evidence="8" type="ORF">CIB84_007944</name>
</gene>
<comment type="similarity">
    <text evidence="5">Belongs to the CIMIP2 family.</text>
</comment>
<dbReference type="PANTHER" id="PTHR47299:SF1">
    <property type="entry name" value="PROTEIN FAM166A"/>
    <property type="match status" value="1"/>
</dbReference>
<dbReference type="GO" id="GO:0005634">
    <property type="term" value="C:nucleus"/>
    <property type="evidence" value="ECO:0007669"/>
    <property type="project" value="TreeGrafter"/>
</dbReference>
<evidence type="ECO:0000256" key="3">
    <source>
        <dbReference type="ARBA" id="ARBA00023212"/>
    </source>
</evidence>
<evidence type="ECO:0000313" key="8">
    <source>
        <dbReference type="EMBL" id="POI28307.1"/>
    </source>
</evidence>
<name>A0A2P4SW06_BAMTH</name>
<evidence type="ECO:0000256" key="4">
    <source>
        <dbReference type="ARBA" id="ARBA00023273"/>
    </source>
</evidence>
<dbReference type="GO" id="GO:0005930">
    <property type="term" value="C:axoneme"/>
    <property type="evidence" value="ECO:0007669"/>
    <property type="project" value="UniProtKB-SubCell"/>
</dbReference>
<dbReference type="GO" id="GO:0015630">
    <property type="term" value="C:microtubule cytoskeleton"/>
    <property type="evidence" value="ECO:0007669"/>
    <property type="project" value="UniProtKB-ARBA"/>
</dbReference>
<evidence type="ECO:0000313" key="9">
    <source>
        <dbReference type="Proteomes" id="UP000237246"/>
    </source>
</evidence>
<dbReference type="Pfam" id="PF10629">
    <property type="entry name" value="CMI2B-like"/>
    <property type="match status" value="1"/>
</dbReference>
<feature type="region of interest" description="Disordered" evidence="6">
    <location>
        <begin position="110"/>
        <end position="162"/>
    </location>
</feature>
<dbReference type="InterPro" id="IPR052683">
    <property type="entry name" value="CIMIP2A"/>
</dbReference>
<sequence length="293" mass="32479">MAAPRQSALFPPHPHHIPGSTRAPCLCSLSSYEGFLPQYNYQFGETYGKTTYRLLTDPHIRRSPRSVLAPLCKPRFIEDCSGTQHGLQPFLPAHPGFFLNDRARALTNIPEAEFGPKPPAPGPAEEDLMHMEPQHGHGGSGLSRCPPSAAWDPSGPPQEQEWRLPPISAACGHGRWHRAGAAAGTGQVRLWVGGCCVYRSSFCFAEPYTTRVPSPSIGYSGFVPRFRWAMGTNYLQGVKEAMAEFDRQQLLERNPLYSFGKRFPQTYWPGSSIYTSTGLIPAYKGFVPRKFIS</sequence>
<proteinExistence type="inferred from homology"/>